<organism evidence="1 2">
    <name type="scientific">Acorus calamus</name>
    <name type="common">Sweet flag</name>
    <dbReference type="NCBI Taxonomy" id="4465"/>
    <lineage>
        <taxon>Eukaryota</taxon>
        <taxon>Viridiplantae</taxon>
        <taxon>Streptophyta</taxon>
        <taxon>Embryophyta</taxon>
        <taxon>Tracheophyta</taxon>
        <taxon>Spermatophyta</taxon>
        <taxon>Magnoliopsida</taxon>
        <taxon>Liliopsida</taxon>
        <taxon>Acoraceae</taxon>
        <taxon>Acorus</taxon>
    </lineage>
</organism>
<dbReference type="AlphaFoldDB" id="A0AAV9C209"/>
<reference evidence="1" key="2">
    <citation type="submission" date="2023-06" db="EMBL/GenBank/DDBJ databases">
        <authorList>
            <person name="Ma L."/>
            <person name="Liu K.-W."/>
            <person name="Li Z."/>
            <person name="Hsiao Y.-Y."/>
            <person name="Qi Y."/>
            <person name="Fu T."/>
            <person name="Tang G."/>
            <person name="Zhang D."/>
            <person name="Sun W.-H."/>
            <person name="Liu D.-K."/>
            <person name="Li Y."/>
            <person name="Chen G.-Z."/>
            <person name="Liu X.-D."/>
            <person name="Liao X.-Y."/>
            <person name="Jiang Y.-T."/>
            <person name="Yu X."/>
            <person name="Hao Y."/>
            <person name="Huang J."/>
            <person name="Zhao X.-W."/>
            <person name="Ke S."/>
            <person name="Chen Y.-Y."/>
            <person name="Wu W.-L."/>
            <person name="Hsu J.-L."/>
            <person name="Lin Y.-F."/>
            <person name="Huang M.-D."/>
            <person name="Li C.-Y."/>
            <person name="Huang L."/>
            <person name="Wang Z.-W."/>
            <person name="Zhao X."/>
            <person name="Zhong W.-Y."/>
            <person name="Peng D.-H."/>
            <person name="Ahmad S."/>
            <person name="Lan S."/>
            <person name="Zhang J.-S."/>
            <person name="Tsai W.-C."/>
            <person name="Van De Peer Y."/>
            <person name="Liu Z.-J."/>
        </authorList>
    </citation>
    <scope>NUCLEOTIDE SEQUENCE</scope>
    <source>
        <strain evidence="1">CP</strain>
        <tissue evidence="1">Leaves</tissue>
    </source>
</reference>
<comment type="caution">
    <text evidence="1">The sequence shown here is derived from an EMBL/GenBank/DDBJ whole genome shotgun (WGS) entry which is preliminary data.</text>
</comment>
<name>A0AAV9C209_ACOCL</name>
<evidence type="ECO:0000313" key="1">
    <source>
        <dbReference type="EMBL" id="KAK1282364.1"/>
    </source>
</evidence>
<dbReference type="Proteomes" id="UP001180020">
    <property type="component" value="Unassembled WGS sequence"/>
</dbReference>
<keyword evidence="2" id="KW-1185">Reference proteome</keyword>
<gene>
    <name evidence="1" type="ORF">QJS10_CPB22g00734</name>
</gene>
<proteinExistence type="predicted"/>
<reference evidence="1" key="1">
    <citation type="journal article" date="2023" name="Nat. Commun.">
        <title>Diploid and tetraploid genomes of Acorus and the evolution of monocots.</title>
        <authorList>
            <person name="Ma L."/>
            <person name="Liu K.W."/>
            <person name="Li Z."/>
            <person name="Hsiao Y.Y."/>
            <person name="Qi Y."/>
            <person name="Fu T."/>
            <person name="Tang G.D."/>
            <person name="Zhang D."/>
            <person name="Sun W.H."/>
            <person name="Liu D.K."/>
            <person name="Li Y."/>
            <person name="Chen G.Z."/>
            <person name="Liu X.D."/>
            <person name="Liao X.Y."/>
            <person name="Jiang Y.T."/>
            <person name="Yu X."/>
            <person name="Hao Y."/>
            <person name="Huang J."/>
            <person name="Zhao X.W."/>
            <person name="Ke S."/>
            <person name="Chen Y.Y."/>
            <person name="Wu W.L."/>
            <person name="Hsu J.L."/>
            <person name="Lin Y.F."/>
            <person name="Huang M.D."/>
            <person name="Li C.Y."/>
            <person name="Huang L."/>
            <person name="Wang Z.W."/>
            <person name="Zhao X."/>
            <person name="Zhong W.Y."/>
            <person name="Peng D.H."/>
            <person name="Ahmad S."/>
            <person name="Lan S."/>
            <person name="Zhang J.S."/>
            <person name="Tsai W.C."/>
            <person name="Van de Peer Y."/>
            <person name="Liu Z.J."/>
        </authorList>
    </citation>
    <scope>NUCLEOTIDE SEQUENCE</scope>
    <source>
        <strain evidence="1">CP</strain>
    </source>
</reference>
<protein>
    <submittedName>
        <fullName evidence="1">Uncharacterized protein</fullName>
    </submittedName>
</protein>
<evidence type="ECO:0000313" key="2">
    <source>
        <dbReference type="Proteomes" id="UP001180020"/>
    </source>
</evidence>
<accession>A0AAV9C209</accession>
<dbReference type="EMBL" id="JAUJYO010000022">
    <property type="protein sequence ID" value="KAK1282364.1"/>
    <property type="molecule type" value="Genomic_DNA"/>
</dbReference>
<sequence>MSPIFPTERTQNEEMNRRFICPATRCRYAEAYQVDQKLQNVEQDTMLKTVNRDIIPRMKINAWNCFQRYNVNKYSQTRESPVGQLSMNAVQRWRSDESEDEDGQCKQRSKVTADELSCMFLQSLYLLMDDTFLEIH</sequence>